<dbReference type="InterPro" id="IPR023753">
    <property type="entry name" value="FAD/NAD-binding_dom"/>
</dbReference>
<dbReference type="PRINTS" id="PR00368">
    <property type="entry name" value="FADPNR"/>
</dbReference>
<dbReference type="PANTHER" id="PTHR22912:SF160">
    <property type="entry name" value="DIHYDROLIPOYL DEHYDROGENASE"/>
    <property type="match status" value="1"/>
</dbReference>
<dbReference type="InterPro" id="IPR012999">
    <property type="entry name" value="Pyr_OxRdtase_I_AS"/>
</dbReference>
<evidence type="ECO:0000256" key="12">
    <source>
        <dbReference type="RuleBase" id="RU003692"/>
    </source>
</evidence>
<evidence type="ECO:0000256" key="9">
    <source>
        <dbReference type="ARBA" id="ARBA00023157"/>
    </source>
</evidence>
<comment type="cofactor">
    <cofactor evidence="1">
        <name>(R)-lipoate</name>
        <dbReference type="ChEBI" id="CHEBI:83088"/>
    </cofactor>
</comment>
<evidence type="ECO:0000259" key="13">
    <source>
        <dbReference type="PROSITE" id="PS50968"/>
    </source>
</evidence>
<evidence type="ECO:0000256" key="2">
    <source>
        <dbReference type="ARBA" id="ARBA00007532"/>
    </source>
</evidence>
<dbReference type="SUPFAM" id="SSF51905">
    <property type="entry name" value="FAD/NAD(P)-binding domain"/>
    <property type="match status" value="1"/>
</dbReference>
<comment type="caution">
    <text evidence="14">The sequence shown here is derived from an EMBL/GenBank/DDBJ whole genome shotgun (WGS) entry which is preliminary data.</text>
</comment>
<comment type="miscellaneous">
    <text evidence="12">The active site is a redox-active disulfide bond.</text>
</comment>
<dbReference type="PRINTS" id="PR00411">
    <property type="entry name" value="PNDRDTASEI"/>
</dbReference>
<dbReference type="GO" id="GO:0006103">
    <property type="term" value="P:2-oxoglutarate metabolic process"/>
    <property type="evidence" value="ECO:0007669"/>
    <property type="project" value="TreeGrafter"/>
</dbReference>
<evidence type="ECO:0000256" key="7">
    <source>
        <dbReference type="ARBA" id="ARBA00023002"/>
    </source>
</evidence>
<keyword evidence="7 12" id="KW-0560">Oxidoreductase</keyword>
<accession>A0A934Q2R0</accession>
<dbReference type="InterPro" id="IPR006258">
    <property type="entry name" value="Lipoamide_DH"/>
</dbReference>
<dbReference type="Gene3D" id="3.30.390.30">
    <property type="match status" value="1"/>
</dbReference>
<evidence type="ECO:0000313" key="14">
    <source>
        <dbReference type="EMBL" id="MBK0393209.1"/>
    </source>
</evidence>
<keyword evidence="9" id="KW-1015">Disulfide bond</keyword>
<dbReference type="Pfam" id="PF00364">
    <property type="entry name" value="Biotin_lipoyl"/>
    <property type="match status" value="1"/>
</dbReference>
<dbReference type="Gene3D" id="3.50.50.60">
    <property type="entry name" value="FAD/NAD(P)-binding domain"/>
    <property type="match status" value="2"/>
</dbReference>
<evidence type="ECO:0000256" key="3">
    <source>
        <dbReference type="ARBA" id="ARBA00012608"/>
    </source>
</evidence>
<dbReference type="InterPro" id="IPR011053">
    <property type="entry name" value="Single_hybrid_motif"/>
</dbReference>
<dbReference type="EMBL" id="JAEDAO010000001">
    <property type="protein sequence ID" value="MBK0393209.1"/>
    <property type="molecule type" value="Genomic_DNA"/>
</dbReference>
<dbReference type="FunFam" id="2.40.50.100:FF:000009">
    <property type="entry name" value="Acetyltransferase component of pyruvate dehydrogenase complex"/>
    <property type="match status" value="1"/>
</dbReference>
<evidence type="ECO:0000256" key="1">
    <source>
        <dbReference type="ARBA" id="ARBA00001938"/>
    </source>
</evidence>
<dbReference type="GO" id="GO:0004148">
    <property type="term" value="F:dihydrolipoyl dehydrogenase (NADH) activity"/>
    <property type="evidence" value="ECO:0007669"/>
    <property type="project" value="UniProtKB-EC"/>
</dbReference>
<dbReference type="PROSITE" id="PS00189">
    <property type="entry name" value="LIPOYL"/>
    <property type="match status" value="1"/>
</dbReference>
<keyword evidence="6 12" id="KW-0274">FAD</keyword>
<dbReference type="InterPro" id="IPR000089">
    <property type="entry name" value="Biotin_lipoyl"/>
</dbReference>
<sequence>MSLVEVRVPDIGDFNEVAVIELLVKPGDTVQAEQSLVTVESDKASMEIPSSHAGVVKELKVKLGDKVSQGSVLLMLEAQEAAAPAAPASPSPQGGEAAKPAASAPVPAPVASTYAGGADLECDMLVLGAGPGGYSAAFRAADLGMKVVLVERYATLGGVCLNVGCIPSKALLHVAAVMDEVSHFESLGVAFGKPTIDLDKLRAHKSKVVGKLTGGLSAMAKMRKVTVVRGSGSFVDPHHVAVEETSGDGQQKTGKTQTIRFRNAIIAAGSQAVRLPFMPQDPRVVDSTGALELASVPKRMLILGGGIIGLEMGTVYSTLGARLDVVEMLDGLMQGADRDLVRVWQKMNAPRFDNIMLKTRTVGAEATKDGILVRFEGEQAPKEPQLYDLVLQAVGRSPNGNKIGADKAGVTVTDRGFIPVDIQMRTNVPHIFAIGDIIGQPMLAHKAVHEAHVAAEVAAGEKSAFNARVIPSVAYTDPEVAWVGITEDQAKAQGIAVKKGLFPWTASGRAIANTRDEGYTKLLFDAETHRIVGGGIVGTHAGDMIGEVALAIEMGADEVDIGKTIHPHPTLGESIGMAAEIAHGTCTDVPPPRR</sequence>
<dbReference type="InterPro" id="IPR004099">
    <property type="entry name" value="Pyr_nucl-diS_OxRdtase_dimer"/>
</dbReference>
<dbReference type="InterPro" id="IPR016156">
    <property type="entry name" value="FAD/NAD-linked_Rdtase_dimer_sf"/>
</dbReference>
<keyword evidence="4 12" id="KW-0285">Flavoprotein</keyword>
<evidence type="ECO:0000256" key="8">
    <source>
        <dbReference type="ARBA" id="ARBA00023027"/>
    </source>
</evidence>
<dbReference type="Proteomes" id="UP000617041">
    <property type="component" value="Unassembled WGS sequence"/>
</dbReference>
<dbReference type="GO" id="GO:0050660">
    <property type="term" value="F:flavin adenine dinucleotide binding"/>
    <property type="evidence" value="ECO:0007669"/>
    <property type="project" value="InterPro"/>
</dbReference>
<dbReference type="Pfam" id="PF02852">
    <property type="entry name" value="Pyr_redox_dim"/>
    <property type="match status" value="1"/>
</dbReference>
<comment type="similarity">
    <text evidence="2 12">Belongs to the class-I pyridine nucleotide-disulfide oxidoreductase family.</text>
</comment>
<dbReference type="PROSITE" id="PS50968">
    <property type="entry name" value="BIOTINYL_LIPOYL"/>
    <property type="match status" value="1"/>
</dbReference>
<dbReference type="SUPFAM" id="SSF55424">
    <property type="entry name" value="FAD/NAD-linked reductases, dimerisation (C-terminal) domain"/>
    <property type="match status" value="1"/>
</dbReference>
<dbReference type="PROSITE" id="PS00076">
    <property type="entry name" value="PYRIDINE_REDOX_1"/>
    <property type="match status" value="1"/>
</dbReference>
<evidence type="ECO:0000256" key="6">
    <source>
        <dbReference type="ARBA" id="ARBA00022827"/>
    </source>
</evidence>
<dbReference type="Pfam" id="PF07992">
    <property type="entry name" value="Pyr_redox_2"/>
    <property type="match status" value="1"/>
</dbReference>
<evidence type="ECO:0000256" key="4">
    <source>
        <dbReference type="ARBA" id="ARBA00022630"/>
    </source>
</evidence>
<dbReference type="NCBIfam" id="TIGR01350">
    <property type="entry name" value="lipoamide_DH"/>
    <property type="match status" value="1"/>
</dbReference>
<keyword evidence="5" id="KW-0450">Lipoyl</keyword>
<dbReference type="FunFam" id="3.30.390.30:FF:000001">
    <property type="entry name" value="Dihydrolipoyl dehydrogenase"/>
    <property type="match status" value="1"/>
</dbReference>
<comment type="cofactor">
    <cofactor evidence="12">
        <name>FAD</name>
        <dbReference type="ChEBI" id="CHEBI:57692"/>
    </cofactor>
    <text evidence="12">Binds 1 FAD per subunit.</text>
</comment>
<keyword evidence="10 12" id="KW-0676">Redox-active center</keyword>
<reference evidence="14" key="1">
    <citation type="submission" date="2020-12" db="EMBL/GenBank/DDBJ databases">
        <title>Ramlibacter sp. nov., isolated from a freshwater alga, Cryptomonas.</title>
        <authorList>
            <person name="Kim H.M."/>
            <person name="Jeon C.O."/>
        </authorList>
    </citation>
    <scope>NUCLEOTIDE SEQUENCE</scope>
    <source>
        <strain evidence="14">CrO1</strain>
    </source>
</reference>
<keyword evidence="15" id="KW-1185">Reference proteome</keyword>
<evidence type="ECO:0000256" key="11">
    <source>
        <dbReference type="ARBA" id="ARBA00049187"/>
    </source>
</evidence>
<keyword evidence="8 12" id="KW-0520">NAD</keyword>
<evidence type="ECO:0000256" key="10">
    <source>
        <dbReference type="ARBA" id="ARBA00023284"/>
    </source>
</evidence>
<dbReference type="EC" id="1.8.1.4" evidence="3 12"/>
<dbReference type="InterPro" id="IPR036188">
    <property type="entry name" value="FAD/NAD-bd_sf"/>
</dbReference>
<name>A0A934Q2R0_9BURK</name>
<organism evidence="14 15">
    <name type="scientific">Ramlibacter algicola</name>
    <dbReference type="NCBI Taxonomy" id="2795217"/>
    <lineage>
        <taxon>Bacteria</taxon>
        <taxon>Pseudomonadati</taxon>
        <taxon>Pseudomonadota</taxon>
        <taxon>Betaproteobacteria</taxon>
        <taxon>Burkholderiales</taxon>
        <taxon>Comamonadaceae</taxon>
        <taxon>Ramlibacter</taxon>
    </lineage>
</organism>
<dbReference type="PANTHER" id="PTHR22912">
    <property type="entry name" value="DISULFIDE OXIDOREDUCTASE"/>
    <property type="match status" value="1"/>
</dbReference>
<comment type="catalytic activity">
    <reaction evidence="11 12">
        <text>N(6)-[(R)-dihydrolipoyl]-L-lysyl-[protein] + NAD(+) = N(6)-[(R)-lipoyl]-L-lysyl-[protein] + NADH + H(+)</text>
        <dbReference type="Rhea" id="RHEA:15045"/>
        <dbReference type="Rhea" id="RHEA-COMP:10474"/>
        <dbReference type="Rhea" id="RHEA-COMP:10475"/>
        <dbReference type="ChEBI" id="CHEBI:15378"/>
        <dbReference type="ChEBI" id="CHEBI:57540"/>
        <dbReference type="ChEBI" id="CHEBI:57945"/>
        <dbReference type="ChEBI" id="CHEBI:83099"/>
        <dbReference type="ChEBI" id="CHEBI:83100"/>
        <dbReference type="EC" id="1.8.1.4"/>
    </reaction>
</comment>
<dbReference type="SUPFAM" id="SSF51230">
    <property type="entry name" value="Single hybrid motif"/>
    <property type="match status" value="1"/>
</dbReference>
<dbReference type="InterPro" id="IPR050151">
    <property type="entry name" value="Class-I_Pyr_Nuc-Dis_Oxidored"/>
</dbReference>
<protein>
    <recommendedName>
        <fullName evidence="3 12">Dihydrolipoyl dehydrogenase</fullName>
        <ecNumber evidence="3 12">1.8.1.4</ecNumber>
    </recommendedName>
</protein>
<dbReference type="Gene3D" id="2.40.50.100">
    <property type="match status" value="1"/>
</dbReference>
<dbReference type="RefSeq" id="WP_200788193.1">
    <property type="nucleotide sequence ID" value="NZ_JAEDAO010000001.1"/>
</dbReference>
<dbReference type="InterPro" id="IPR003016">
    <property type="entry name" value="2-oxoA_DH_lipoyl-BS"/>
</dbReference>
<dbReference type="CDD" id="cd06849">
    <property type="entry name" value="lipoyl_domain"/>
    <property type="match status" value="1"/>
</dbReference>
<dbReference type="AlphaFoldDB" id="A0A934Q2R0"/>
<proteinExistence type="inferred from homology"/>
<evidence type="ECO:0000256" key="5">
    <source>
        <dbReference type="ARBA" id="ARBA00022823"/>
    </source>
</evidence>
<evidence type="ECO:0000313" key="15">
    <source>
        <dbReference type="Proteomes" id="UP000617041"/>
    </source>
</evidence>
<feature type="domain" description="Lipoyl-binding" evidence="13">
    <location>
        <begin position="3"/>
        <end position="77"/>
    </location>
</feature>
<gene>
    <name evidence="14" type="primary">lpdA</name>
    <name evidence="14" type="ORF">I8E28_11465</name>
</gene>